<accession>A0A5J5GUW2</accession>
<proteinExistence type="inferred from homology"/>
<comment type="subcellular location">
    <subcellularLocation>
        <location evidence="1">Membrane</location>
        <topology evidence="1">Lipid-anchor</topology>
    </subcellularLocation>
</comment>
<dbReference type="Proteomes" id="UP000326671">
    <property type="component" value="Unassembled WGS sequence"/>
</dbReference>
<dbReference type="InterPro" id="IPR008844">
    <property type="entry name" value="Spore_GerAC-like"/>
</dbReference>
<feature type="domain" description="Spore germination protein N-terminal" evidence="9">
    <location>
        <begin position="24"/>
        <end position="195"/>
    </location>
</feature>
<name>A0A5J5GUW2_9BACI</name>
<keyword evidence="7" id="KW-0449">Lipoprotein</keyword>
<evidence type="ECO:0000256" key="7">
    <source>
        <dbReference type="ARBA" id="ARBA00023288"/>
    </source>
</evidence>
<protein>
    <submittedName>
        <fullName evidence="10">Ger(X)C family spore germination protein</fullName>
    </submittedName>
</protein>
<dbReference type="PANTHER" id="PTHR35789">
    <property type="entry name" value="SPORE GERMINATION PROTEIN B3"/>
    <property type="match status" value="1"/>
</dbReference>
<dbReference type="PANTHER" id="PTHR35789:SF1">
    <property type="entry name" value="SPORE GERMINATION PROTEIN B3"/>
    <property type="match status" value="1"/>
</dbReference>
<comment type="similarity">
    <text evidence="2">Belongs to the GerABKC lipoprotein family.</text>
</comment>
<organism evidence="10 11">
    <name type="scientific">Niallia endozanthoxylica</name>
    <dbReference type="NCBI Taxonomy" id="2036016"/>
    <lineage>
        <taxon>Bacteria</taxon>
        <taxon>Bacillati</taxon>
        <taxon>Bacillota</taxon>
        <taxon>Bacilli</taxon>
        <taxon>Bacillales</taxon>
        <taxon>Bacillaceae</taxon>
        <taxon>Niallia</taxon>
    </lineage>
</organism>
<keyword evidence="4" id="KW-0732">Signal</keyword>
<feature type="domain" description="Spore germination GerAC-like C-terminal" evidence="8">
    <location>
        <begin position="225"/>
        <end position="389"/>
    </location>
</feature>
<evidence type="ECO:0000313" key="10">
    <source>
        <dbReference type="EMBL" id="KAA9011192.1"/>
    </source>
</evidence>
<keyword evidence="11" id="KW-1185">Reference proteome</keyword>
<dbReference type="Gene3D" id="6.20.190.10">
    <property type="entry name" value="Nutrient germinant receptor protein C, domain 1"/>
    <property type="match status" value="1"/>
</dbReference>
<dbReference type="InterPro" id="IPR038501">
    <property type="entry name" value="Spore_GerAC_C_sf"/>
</dbReference>
<dbReference type="PROSITE" id="PS51257">
    <property type="entry name" value="PROKAR_LIPOPROTEIN"/>
    <property type="match status" value="1"/>
</dbReference>
<dbReference type="GO" id="GO:0009847">
    <property type="term" value="P:spore germination"/>
    <property type="evidence" value="ECO:0007669"/>
    <property type="project" value="InterPro"/>
</dbReference>
<evidence type="ECO:0000313" key="11">
    <source>
        <dbReference type="Proteomes" id="UP000326671"/>
    </source>
</evidence>
<dbReference type="Gene3D" id="3.30.300.210">
    <property type="entry name" value="Nutrient germinant receptor protein C, domain 3"/>
    <property type="match status" value="1"/>
</dbReference>
<evidence type="ECO:0000259" key="8">
    <source>
        <dbReference type="Pfam" id="PF05504"/>
    </source>
</evidence>
<gene>
    <name evidence="10" type="ORF">F4V44_26965</name>
</gene>
<dbReference type="OrthoDB" id="9816067at2"/>
<dbReference type="Pfam" id="PF25198">
    <property type="entry name" value="Spore_GerAC_N"/>
    <property type="match status" value="1"/>
</dbReference>
<evidence type="ECO:0000259" key="9">
    <source>
        <dbReference type="Pfam" id="PF25198"/>
    </source>
</evidence>
<sequence>MKTKGSILMGMLLCIVWLSGCWNSRDLGDLAIVMGMGIDRIPETKEYRVSFQIVNPGEVAAGGKGGGGIPVTVYSETGSTFFEAIRKTAQKAPRQLFFGHMSVIVVGETLARESIQDLFDFFERSNEVRMTSIVLVARESTAESVISILTPMEKIPSNSLIGKTRFADKVLSENIEYKLDEVIRSFVSEGGVSTISGVKIVGNPQEGMKTSNKEQSKVPTYTQIDGMALFREGKPIRWLDGSEARGTVWIQNKMKSTIVNLDCQEKKEALAIEIIRSVTKVKAEIRNGKPAFSIRIWDEGTIGEVKCGIDLSKPEELEKLIKELEEETKKEVTAAIKVAQDEKRDIFGLGETLARKYPKTWENLKEEWNETFSESQVDVFVESYIRRPGARMRPYLLETK</sequence>
<reference evidence="10 11" key="1">
    <citation type="submission" date="2019-09" db="EMBL/GenBank/DDBJ databases">
        <title>Whole genome sequences of isolates from the Mars Exploration Rovers.</title>
        <authorList>
            <person name="Seuylemezian A."/>
            <person name="Vaishampayan P."/>
        </authorList>
    </citation>
    <scope>NUCLEOTIDE SEQUENCE [LARGE SCALE GENOMIC DNA]</scope>
    <source>
        <strain evidence="10 11">MER_TA_151</strain>
    </source>
</reference>
<dbReference type="AlphaFoldDB" id="A0A5J5GUW2"/>
<dbReference type="RefSeq" id="WP_150443059.1">
    <property type="nucleotide sequence ID" value="NZ_VYKL01000077.1"/>
</dbReference>
<evidence type="ECO:0000256" key="6">
    <source>
        <dbReference type="ARBA" id="ARBA00023139"/>
    </source>
</evidence>
<dbReference type="InterPro" id="IPR046953">
    <property type="entry name" value="Spore_GerAC-like_C"/>
</dbReference>
<evidence type="ECO:0000256" key="5">
    <source>
        <dbReference type="ARBA" id="ARBA00023136"/>
    </source>
</evidence>
<evidence type="ECO:0000256" key="1">
    <source>
        <dbReference type="ARBA" id="ARBA00004635"/>
    </source>
</evidence>
<evidence type="ECO:0000256" key="3">
    <source>
        <dbReference type="ARBA" id="ARBA00022544"/>
    </source>
</evidence>
<keyword evidence="5" id="KW-0472">Membrane</keyword>
<keyword evidence="6" id="KW-0564">Palmitate</keyword>
<comment type="caution">
    <text evidence="10">The sequence shown here is derived from an EMBL/GenBank/DDBJ whole genome shotgun (WGS) entry which is preliminary data.</text>
</comment>
<dbReference type="EMBL" id="VYKL01000077">
    <property type="protein sequence ID" value="KAA9011192.1"/>
    <property type="molecule type" value="Genomic_DNA"/>
</dbReference>
<dbReference type="GO" id="GO:0016020">
    <property type="term" value="C:membrane"/>
    <property type="evidence" value="ECO:0007669"/>
    <property type="project" value="UniProtKB-SubCell"/>
</dbReference>
<dbReference type="InterPro" id="IPR057336">
    <property type="entry name" value="GerAC_N"/>
</dbReference>
<keyword evidence="3" id="KW-0309">Germination</keyword>
<evidence type="ECO:0000256" key="2">
    <source>
        <dbReference type="ARBA" id="ARBA00007886"/>
    </source>
</evidence>
<evidence type="ECO:0000256" key="4">
    <source>
        <dbReference type="ARBA" id="ARBA00022729"/>
    </source>
</evidence>
<dbReference type="Pfam" id="PF05504">
    <property type="entry name" value="Spore_GerAC"/>
    <property type="match status" value="1"/>
</dbReference>
<dbReference type="NCBIfam" id="TIGR02887">
    <property type="entry name" value="spore_ger_x_C"/>
    <property type="match status" value="1"/>
</dbReference>